<dbReference type="AlphaFoldDB" id="A0A9P0AI20"/>
<accession>A0A9P0AI20</accession>
<organism evidence="2 3">
    <name type="scientific">Bemisia tabaci</name>
    <name type="common">Sweetpotato whitefly</name>
    <name type="synonym">Aleurodes tabaci</name>
    <dbReference type="NCBI Taxonomy" id="7038"/>
    <lineage>
        <taxon>Eukaryota</taxon>
        <taxon>Metazoa</taxon>
        <taxon>Ecdysozoa</taxon>
        <taxon>Arthropoda</taxon>
        <taxon>Hexapoda</taxon>
        <taxon>Insecta</taxon>
        <taxon>Pterygota</taxon>
        <taxon>Neoptera</taxon>
        <taxon>Paraneoptera</taxon>
        <taxon>Hemiptera</taxon>
        <taxon>Sternorrhyncha</taxon>
        <taxon>Aleyrodoidea</taxon>
        <taxon>Aleyrodidae</taxon>
        <taxon>Aleyrodinae</taxon>
        <taxon>Bemisia</taxon>
    </lineage>
</organism>
<name>A0A9P0AI20_BEMTA</name>
<feature type="domain" description="N-acetyltransferase" evidence="1">
    <location>
        <begin position="162"/>
        <end position="295"/>
    </location>
</feature>
<dbReference type="PANTHER" id="PTHR20958:SF6">
    <property type="entry name" value="GLYCINE N-ACYLTRANSFERASE-LIKE PROTEIN"/>
    <property type="match status" value="1"/>
</dbReference>
<dbReference type="KEGG" id="btab:109036536"/>
<protein>
    <recommendedName>
        <fullName evidence="1">N-acetyltransferase domain-containing protein</fullName>
    </recommendedName>
</protein>
<dbReference type="InterPro" id="IPR016181">
    <property type="entry name" value="Acyl_CoA_acyltransferase"/>
</dbReference>
<dbReference type="InterPro" id="IPR013653">
    <property type="entry name" value="GCN5-like_dom"/>
</dbReference>
<dbReference type="InterPro" id="IPR000182">
    <property type="entry name" value="GNAT_dom"/>
</dbReference>
<reference evidence="2" key="1">
    <citation type="submission" date="2021-12" db="EMBL/GenBank/DDBJ databases">
        <authorList>
            <person name="King R."/>
        </authorList>
    </citation>
    <scope>NUCLEOTIDE SEQUENCE</scope>
</reference>
<dbReference type="Pfam" id="PF08445">
    <property type="entry name" value="FR47"/>
    <property type="match status" value="1"/>
</dbReference>
<gene>
    <name evidence="2" type="ORF">BEMITA_LOCUS10801</name>
</gene>
<dbReference type="Proteomes" id="UP001152759">
    <property type="component" value="Chromosome 6"/>
</dbReference>
<keyword evidence="3" id="KW-1185">Reference proteome</keyword>
<proteinExistence type="predicted"/>
<dbReference type="GO" id="GO:0016747">
    <property type="term" value="F:acyltransferase activity, transferring groups other than amino-acyl groups"/>
    <property type="evidence" value="ECO:0007669"/>
    <property type="project" value="InterPro"/>
</dbReference>
<dbReference type="EMBL" id="OU963867">
    <property type="protein sequence ID" value="CAH0392268.1"/>
    <property type="molecule type" value="Genomic_DNA"/>
</dbReference>
<dbReference type="PROSITE" id="PS51186">
    <property type="entry name" value="GNAT"/>
    <property type="match status" value="1"/>
</dbReference>
<evidence type="ECO:0000313" key="2">
    <source>
        <dbReference type="EMBL" id="CAH0392268.1"/>
    </source>
</evidence>
<dbReference type="SUPFAM" id="SSF55729">
    <property type="entry name" value="Acyl-CoA N-acyltransferases (Nat)"/>
    <property type="match status" value="1"/>
</dbReference>
<evidence type="ECO:0000259" key="1">
    <source>
        <dbReference type="PROSITE" id="PS51186"/>
    </source>
</evidence>
<dbReference type="Gene3D" id="3.40.630.30">
    <property type="match status" value="2"/>
</dbReference>
<sequence>MDLPNDPLQPIPWTQMEGLSKKLLADAPYSLVMHGTIRMALRWRETEAGQRITIYSTNNRLDDAGIVGIYKKPGSKNYRITLYCFSEDTSVLQNALLKTQRFDWDSPDTTLFFSAIPEKLMPVLERTLPQRNCKFEFKCNTTYKWRTPDQLDSCDHTCPPDVRLAPLSLEYVKLVQSHWFDDVPDAADYITTLITHNQSMGAYSRSTGELCAFVLFSEFCTMTILHTMEEHRRKGYAQLIINAICQRLLAEGLIVGATVIEGNTASLKLFELLGFNTSRDFFLYTLATPLTPGQEEVTCKKIKY</sequence>
<dbReference type="PANTHER" id="PTHR20958">
    <property type="entry name" value="GLYCINE N-ACYLTRANSFERASE-LIKE PROTEIN"/>
    <property type="match status" value="1"/>
</dbReference>
<dbReference type="InterPro" id="IPR053225">
    <property type="entry name" value="Acyl-CoA_N-acyltransferase"/>
</dbReference>
<evidence type="ECO:0000313" key="3">
    <source>
        <dbReference type="Proteomes" id="UP001152759"/>
    </source>
</evidence>